<dbReference type="PROSITE" id="PS00626">
    <property type="entry name" value="RCC1_2"/>
    <property type="match status" value="3"/>
</dbReference>
<feature type="compositionally biased region" description="Basic residues" evidence="3">
    <location>
        <begin position="1444"/>
        <end position="1453"/>
    </location>
</feature>
<dbReference type="PRINTS" id="PR00633">
    <property type="entry name" value="RCCNDNSATION"/>
</dbReference>
<feature type="region of interest" description="Disordered" evidence="3">
    <location>
        <begin position="380"/>
        <end position="403"/>
    </location>
</feature>
<feature type="repeat" description="RCC1" evidence="2">
    <location>
        <begin position="817"/>
        <end position="873"/>
    </location>
</feature>
<gene>
    <name evidence="5" type="ORF">AURANDRAFT_62296</name>
</gene>
<feature type="repeat" description="RCC1" evidence="2">
    <location>
        <begin position="765"/>
        <end position="816"/>
    </location>
</feature>
<keyword evidence="1" id="KW-0677">Repeat</keyword>
<feature type="repeat" description="RCC1" evidence="2">
    <location>
        <begin position="689"/>
        <end position="764"/>
    </location>
</feature>
<name>F0Y1C1_AURAN</name>
<dbReference type="Pfam" id="PF25390">
    <property type="entry name" value="WD40_RLD"/>
    <property type="match status" value="1"/>
</dbReference>
<dbReference type="EMBL" id="GL833123">
    <property type="protein sequence ID" value="EGB10965.1"/>
    <property type="molecule type" value="Genomic_DNA"/>
</dbReference>
<dbReference type="InterPro" id="IPR058923">
    <property type="entry name" value="RCC1-like_dom"/>
</dbReference>
<dbReference type="InterPro" id="IPR009091">
    <property type="entry name" value="RCC1/BLIP-II"/>
</dbReference>
<feature type="repeat" description="RCC1" evidence="2">
    <location>
        <begin position="484"/>
        <end position="558"/>
    </location>
</feature>
<dbReference type="InParanoid" id="F0Y1C1"/>
<feature type="compositionally biased region" description="Low complexity" evidence="3">
    <location>
        <begin position="42"/>
        <end position="55"/>
    </location>
</feature>
<feature type="compositionally biased region" description="Low complexity" evidence="3">
    <location>
        <begin position="1244"/>
        <end position="1259"/>
    </location>
</feature>
<evidence type="ECO:0000256" key="3">
    <source>
        <dbReference type="SAM" id="MobiDB-lite"/>
    </source>
</evidence>
<sequence length="1603" mass="171201">MGYAEAMAKIGMRMTKTNLARAEANPKVTITTPKAEPKADDGAAAAPRPTASSPGPKAPSTPSVVGKLLRGADRVGRASTAQAVREFHLKKEMMDFAEDQYALAETHGDQRGKAQRLSVRLQGSEHLAVGGAKSPREAPSSPAAGAADDKLEAALLQLRDVASDAKLLRGEHVAEHQRALTTASGVELLPHRFCFSEEPPLANEMHIVTPGVGEWYAIRLLRRPSHPVRVNMASRSDSILIEPPSVAFAGDGWAEPKHVYARPSWDELRVATHVVRIWHYVVSDDATFHNARVPPLPVHCYKTASPNVLTFGNDDDGQLGSLNRIYPKLDDYNQIELPHELSRAFLDAHRAALDGLDEQDRAKAGVRDYTRHAHHRAHAEGIAADGGASPTSPSKDAAGGLTLSRKQARAMRRAFQELDPDSTNAAYISSDSDVPPDGPAFRRYVAVRLGHRHDEKHATRQGDGHKVLDMAAGGSHSVLACYDGNVYACGANDEGQLGVGDLVPRKLPTLVEFPRDEDVDEGPLYQSIAKHHDRLFTERVVVVAVACGWRHSAAISTNGACFVWGENSNGKLGLGRDVPRAERPTRVLGGVLDGVLVLHVACGTEHTLCGGVDHDDSRSFGLYAWGHRINGALGVPTTFRTDGATRTEAHDMSDLVPLYEPVLVPGSRGVPVRQLACGTFHSAFVDGDGRLLTCGLGDSGQLGRDLRRVAADPVDGTPNRARADARAFTFGPVLLPRRSRLGAARLRCLRVACGGNHTVLLSSSHEVFSFGKGSSGQLGTAELEHRAAPARLDALLDKGVIGIAAGASFSAAWTESGHTYVWGEATAGQLGHAKEHHTSSNVMPLPNLVPILSYARCRSLAFGGSHTLALTEHDTVTVKRMVSNSRAFFNDFRGHARLHRHVAAERKLRDAQRDTRHRDRAARRTLAIAGAEAPGPDDAKARSRDAARELRSAAAHYRADRRVWTKRFKLLKLVSYVDGELIVNRRAQTKVLAAVGEARLVKILRVGPPKEAYLPYKAPADAPDAASVDAVVAAPRDEAPAFDERRRKDEARARQRAANRAKRLEARRAVRDAARLDVDDMRRAKCALHEHWDATRPSQRKLPSAHGVYPVTGLVNRGGQDGLRFAVGALFDFVGAAGLYALRVTSSQLRATYDSELLGYVETLLWDRKEWARRGRASPGTGDASPASPASPVKGAAAPPPGGQRRLLRGTFHAKRMMGNARFLDMMQRTGNNRTTYRPRLSLGPKPARAPRGGPAAPATQESRVEYRGAARPPAGAPRKESVRSRITRRIQTVYTRAEAGRAPRRSDAGAGAASESDGESSSSSSAETPARPASAAPARGATRRFRDDVREGLRAAAAGAPPPGDDGAAEAVDCAYEAFHVAAAARPKRRPDSAPPGGKRRPGKRAAKRPKSAPRKAPARWVGAGGPKPRPPPAAAPAAARPPRPKPARRRPPPAEAPARDADGLAGDGGAAFDAAAGAFVAPVGAAAAFVEVPPAPAPAAEAPAPAREAPAPRDPDLYAGAAVTARPLYAVDASVLRRPEAPAARAADEVHAAKLRLVVAKKKAADARRHGRDVLDVSPYVAGPPGKGHAGNPWQLGAFSF</sequence>
<evidence type="ECO:0000259" key="4">
    <source>
        <dbReference type="Pfam" id="PF25390"/>
    </source>
</evidence>
<dbReference type="InterPro" id="IPR000408">
    <property type="entry name" value="Reg_chr_condens"/>
</dbReference>
<proteinExistence type="predicted"/>
<feature type="domain" description="RCC1-like" evidence="4">
    <location>
        <begin position="449"/>
        <end position="869"/>
    </location>
</feature>
<feature type="repeat" description="RCC1" evidence="2">
    <location>
        <begin position="620"/>
        <end position="688"/>
    </location>
</feature>
<dbReference type="GO" id="GO:0005737">
    <property type="term" value="C:cytoplasm"/>
    <property type="evidence" value="ECO:0007669"/>
    <property type="project" value="TreeGrafter"/>
</dbReference>
<feature type="region of interest" description="Disordered" evidence="3">
    <location>
        <begin position="1041"/>
        <end position="1060"/>
    </location>
</feature>
<dbReference type="eggNOG" id="KOG0941">
    <property type="taxonomic scope" value="Eukaryota"/>
</dbReference>
<dbReference type="KEGG" id="aaf:AURANDRAFT_62296"/>
<feature type="compositionally biased region" description="Low complexity" evidence="3">
    <location>
        <begin position="1309"/>
        <end position="1341"/>
    </location>
</feature>
<dbReference type="RefSeq" id="XP_009034530.1">
    <property type="nucleotide sequence ID" value="XM_009036282.1"/>
</dbReference>
<evidence type="ECO:0000313" key="6">
    <source>
        <dbReference type="Proteomes" id="UP000002729"/>
    </source>
</evidence>
<dbReference type="Proteomes" id="UP000002729">
    <property type="component" value="Unassembled WGS sequence"/>
</dbReference>
<feature type="compositionally biased region" description="Basic residues" evidence="3">
    <location>
        <begin position="1399"/>
        <end position="1419"/>
    </location>
</feature>
<feature type="region of interest" description="Disordered" evidence="3">
    <location>
        <begin position="20"/>
        <end position="64"/>
    </location>
</feature>
<feature type="region of interest" description="Disordered" evidence="3">
    <location>
        <begin position="126"/>
        <end position="146"/>
    </location>
</feature>
<reference evidence="5 6" key="1">
    <citation type="journal article" date="2011" name="Proc. Natl. Acad. Sci. U.S.A.">
        <title>Niche of harmful alga Aureococcus anophagefferens revealed through ecogenomics.</title>
        <authorList>
            <person name="Gobler C.J."/>
            <person name="Berry D.L."/>
            <person name="Dyhrman S.T."/>
            <person name="Wilhelm S.W."/>
            <person name="Salamov A."/>
            <person name="Lobanov A.V."/>
            <person name="Zhang Y."/>
            <person name="Collier J.L."/>
            <person name="Wurch L.L."/>
            <person name="Kustka A.B."/>
            <person name="Dill B.D."/>
            <person name="Shah M."/>
            <person name="VerBerkmoes N.C."/>
            <person name="Kuo A."/>
            <person name="Terry A."/>
            <person name="Pangilinan J."/>
            <person name="Lindquist E.A."/>
            <person name="Lucas S."/>
            <person name="Paulsen I.T."/>
            <person name="Hattenrath-Lehmann T.K."/>
            <person name="Talmage S.C."/>
            <person name="Walker E.A."/>
            <person name="Koch F."/>
            <person name="Burson A.M."/>
            <person name="Marcoval M.A."/>
            <person name="Tang Y.Z."/>
            <person name="Lecleir G.R."/>
            <person name="Coyne K.J."/>
            <person name="Berg G.M."/>
            <person name="Bertrand E.M."/>
            <person name="Saito M.A."/>
            <person name="Gladyshev V.N."/>
            <person name="Grigoriev I.V."/>
        </authorList>
    </citation>
    <scope>NUCLEOTIDE SEQUENCE [LARGE SCALE GENOMIC DNA]</scope>
    <source>
        <strain evidence="6">CCMP 1984</strain>
    </source>
</reference>
<protein>
    <recommendedName>
        <fullName evidence="4">RCC1-like domain-containing protein</fullName>
    </recommendedName>
</protein>
<accession>F0Y1C1</accession>
<feature type="region of interest" description="Disordered" evidence="3">
    <location>
        <begin position="1175"/>
        <end position="1206"/>
    </location>
</feature>
<feature type="compositionally biased region" description="Basic and acidic residues" evidence="3">
    <location>
        <begin position="1041"/>
        <end position="1053"/>
    </location>
</feature>
<dbReference type="GeneID" id="20223829"/>
<dbReference type="PANTHER" id="PTHR45622">
    <property type="entry name" value="UBIQUITIN-PROTEIN LIGASE E3A-RELATED"/>
    <property type="match status" value="1"/>
</dbReference>
<dbReference type="OMA" id="LANEMHI"/>
<evidence type="ECO:0000313" key="5">
    <source>
        <dbReference type="EMBL" id="EGB10965.1"/>
    </source>
</evidence>
<feature type="repeat" description="RCC1" evidence="2">
    <location>
        <begin position="559"/>
        <end position="613"/>
    </location>
</feature>
<dbReference type="PANTHER" id="PTHR45622:SF70">
    <property type="entry name" value="SECRETION-REGULATING GUANINE NUCLEOTIDE EXCHANGE FACTOR"/>
    <property type="match status" value="1"/>
</dbReference>
<dbReference type="Gene3D" id="2.130.10.30">
    <property type="entry name" value="Regulator of chromosome condensation 1/beta-lactamase-inhibitor protein II"/>
    <property type="match status" value="2"/>
</dbReference>
<evidence type="ECO:0000256" key="2">
    <source>
        <dbReference type="PROSITE-ProRule" id="PRU00235"/>
    </source>
</evidence>
<dbReference type="PROSITE" id="PS50012">
    <property type="entry name" value="RCC1_3"/>
    <property type="match status" value="6"/>
</dbReference>
<dbReference type="OrthoDB" id="8068875at2759"/>
<keyword evidence="6" id="KW-1185">Reference proteome</keyword>
<evidence type="ECO:0000256" key="1">
    <source>
        <dbReference type="ARBA" id="ARBA00022737"/>
    </source>
</evidence>
<feature type="compositionally biased region" description="Low complexity" evidence="3">
    <location>
        <begin position="137"/>
        <end position="146"/>
    </location>
</feature>
<feature type="region of interest" description="Disordered" evidence="3">
    <location>
        <begin position="1384"/>
        <end position="1467"/>
    </location>
</feature>
<feature type="region of interest" description="Disordered" evidence="3">
    <location>
        <begin position="1228"/>
        <end position="1345"/>
    </location>
</feature>
<dbReference type="SUPFAM" id="SSF50985">
    <property type="entry name" value="RCC1/BLIP-II"/>
    <property type="match status" value="1"/>
</dbReference>
<organism evidence="6">
    <name type="scientific">Aureococcus anophagefferens</name>
    <name type="common">Harmful bloom alga</name>
    <dbReference type="NCBI Taxonomy" id="44056"/>
    <lineage>
        <taxon>Eukaryota</taxon>
        <taxon>Sar</taxon>
        <taxon>Stramenopiles</taxon>
        <taxon>Ochrophyta</taxon>
        <taxon>Pelagophyceae</taxon>
        <taxon>Pelagomonadales</taxon>
        <taxon>Pelagomonadaceae</taxon>
        <taxon>Aureococcus</taxon>
    </lineage>
</organism>
<feature type="compositionally biased region" description="Low complexity" evidence="3">
    <location>
        <begin position="1177"/>
        <end position="1197"/>
    </location>
</feature>
<dbReference type="InterPro" id="IPR051709">
    <property type="entry name" value="Ub-ligase/GTPase-reg"/>
</dbReference>
<feature type="compositionally biased region" description="Basic and acidic residues" evidence="3">
    <location>
        <begin position="1299"/>
        <end position="1308"/>
    </location>
</feature>